<evidence type="ECO:0000256" key="3">
    <source>
        <dbReference type="ARBA" id="ARBA00012621"/>
    </source>
</evidence>
<dbReference type="PANTHER" id="PTHR42755:SF1">
    <property type="entry name" value="3-DEOXY-D-MANNO-OCTULOSONIC ACID TRANSFERASE, MITOCHONDRIAL-RELATED"/>
    <property type="match status" value="1"/>
</dbReference>
<feature type="domain" description="Glycosyl transferase family 1" evidence="10">
    <location>
        <begin position="297"/>
        <end position="400"/>
    </location>
</feature>
<reference evidence="12 13" key="1">
    <citation type="submission" date="2021-02" db="EMBL/GenBank/DDBJ databases">
        <authorList>
            <person name="Park J.-S."/>
        </authorList>
    </citation>
    <scope>NUCLEOTIDE SEQUENCE [LARGE SCALE GENOMIC DNA]</scope>
    <source>
        <strain evidence="12 13">188UL20-2</strain>
    </source>
</reference>
<evidence type="ECO:0000256" key="1">
    <source>
        <dbReference type="ARBA" id="ARBA00004196"/>
    </source>
</evidence>
<comment type="function">
    <text evidence="9">Involved in lipopolysaccharide (LPS) biosynthesis. Catalyzes the transfer of 3-deoxy-D-manno-octulosonate (Kdo) residue(s) from CMP-Kdo to lipid IV(A), the tetraacyldisaccharide-1,4'-bisphosphate precursor of lipid A.</text>
</comment>
<name>A0ABS2HJJ2_9VIBR</name>
<feature type="domain" description="3-deoxy-D-manno-octulosonic-acid transferase N-terminal" evidence="11">
    <location>
        <begin position="35"/>
        <end position="211"/>
    </location>
</feature>
<dbReference type="Pfam" id="PF00534">
    <property type="entry name" value="Glycos_transf_1"/>
    <property type="match status" value="1"/>
</dbReference>
<gene>
    <name evidence="12" type="primary">waaA</name>
    <name evidence="12" type="ORF">JQC93_14785</name>
</gene>
<evidence type="ECO:0000313" key="13">
    <source>
        <dbReference type="Proteomes" id="UP000809621"/>
    </source>
</evidence>
<protein>
    <recommendedName>
        <fullName evidence="4 9">3-deoxy-D-manno-octulosonic acid transferase</fullName>
        <shortName evidence="9">Kdo transferase</shortName>
        <ecNumber evidence="3 9">2.4.99.12</ecNumber>
    </recommendedName>
    <alternativeName>
        <fullName evidence="7 9">Lipid IV(A) 3-deoxy-D-manno-octulosonic acid transferase</fullName>
    </alternativeName>
</protein>
<dbReference type="InterPro" id="IPR038107">
    <property type="entry name" value="Glycos_transf_N_sf"/>
</dbReference>
<keyword evidence="12" id="KW-0328">Glycosyltransferase</keyword>
<accession>A0ABS2HJJ2</accession>
<proteinExistence type="inferred from homology"/>
<comment type="caution">
    <text evidence="12">The sequence shown here is derived from an EMBL/GenBank/DDBJ whole genome shotgun (WGS) entry which is preliminary data.</text>
</comment>
<evidence type="ECO:0000256" key="7">
    <source>
        <dbReference type="ARBA" id="ARBA00031445"/>
    </source>
</evidence>
<evidence type="ECO:0000256" key="4">
    <source>
        <dbReference type="ARBA" id="ARBA00019077"/>
    </source>
</evidence>
<comment type="catalytic activity">
    <reaction evidence="8 9">
        <text>lipid IVA (E. coli) + CMP-3-deoxy-beta-D-manno-octulosonate = alpha-Kdo-(2-&gt;6)-lipid IVA (E. coli) + CMP + H(+)</text>
        <dbReference type="Rhea" id="RHEA:28066"/>
        <dbReference type="ChEBI" id="CHEBI:15378"/>
        <dbReference type="ChEBI" id="CHEBI:58603"/>
        <dbReference type="ChEBI" id="CHEBI:60364"/>
        <dbReference type="ChEBI" id="CHEBI:60377"/>
        <dbReference type="ChEBI" id="CHEBI:85987"/>
        <dbReference type="EC" id="2.4.99.12"/>
    </reaction>
</comment>
<evidence type="ECO:0000256" key="6">
    <source>
        <dbReference type="ARBA" id="ARBA00022679"/>
    </source>
</evidence>
<organism evidence="12 13">
    <name type="scientific">Vibrio ulleungensis</name>
    <dbReference type="NCBI Taxonomy" id="2807619"/>
    <lineage>
        <taxon>Bacteria</taxon>
        <taxon>Pseudomonadati</taxon>
        <taxon>Pseudomonadota</taxon>
        <taxon>Gammaproteobacteria</taxon>
        <taxon>Vibrionales</taxon>
        <taxon>Vibrionaceae</taxon>
        <taxon>Vibrio</taxon>
    </lineage>
</organism>
<dbReference type="Proteomes" id="UP000809621">
    <property type="component" value="Unassembled WGS sequence"/>
</dbReference>
<keyword evidence="6 9" id="KW-0808">Transferase</keyword>
<dbReference type="Pfam" id="PF04413">
    <property type="entry name" value="Glycos_transf_N"/>
    <property type="match status" value="1"/>
</dbReference>
<keyword evidence="9" id="KW-0448">Lipopolysaccharide biosynthesis</keyword>
<keyword evidence="13" id="KW-1185">Reference proteome</keyword>
<dbReference type="Gene3D" id="3.40.50.11720">
    <property type="entry name" value="3-Deoxy-D-manno-octulosonic-acid transferase, N-terminal domain"/>
    <property type="match status" value="1"/>
</dbReference>
<evidence type="ECO:0000256" key="5">
    <source>
        <dbReference type="ARBA" id="ARBA00022519"/>
    </source>
</evidence>
<dbReference type="InterPro" id="IPR007507">
    <property type="entry name" value="Glycos_transf_N"/>
</dbReference>
<keyword evidence="5" id="KW-0472">Membrane</keyword>
<keyword evidence="9" id="KW-1003">Cell membrane</keyword>
<comment type="subcellular location">
    <subcellularLocation>
        <location evidence="1">Cell envelope</location>
    </subcellularLocation>
    <subcellularLocation>
        <location evidence="9">Cell membrane</location>
    </subcellularLocation>
</comment>
<evidence type="ECO:0000256" key="8">
    <source>
        <dbReference type="ARBA" id="ARBA00049183"/>
    </source>
</evidence>
<evidence type="ECO:0000259" key="10">
    <source>
        <dbReference type="Pfam" id="PF00534"/>
    </source>
</evidence>
<comment type="similarity">
    <text evidence="9">Belongs to the glycosyltransferase group 1 family.</text>
</comment>
<dbReference type="SUPFAM" id="SSF53756">
    <property type="entry name" value="UDP-Glycosyltransferase/glycogen phosphorylase"/>
    <property type="match status" value="1"/>
</dbReference>
<dbReference type="EMBL" id="JAFEUM010000006">
    <property type="protein sequence ID" value="MBM7037675.1"/>
    <property type="molecule type" value="Genomic_DNA"/>
</dbReference>
<dbReference type="InterPro" id="IPR039901">
    <property type="entry name" value="Kdotransferase"/>
</dbReference>
<evidence type="ECO:0000256" key="2">
    <source>
        <dbReference type="ARBA" id="ARBA00004713"/>
    </source>
</evidence>
<dbReference type="InterPro" id="IPR001296">
    <property type="entry name" value="Glyco_trans_1"/>
</dbReference>
<evidence type="ECO:0000256" key="9">
    <source>
        <dbReference type="RuleBase" id="RU365103"/>
    </source>
</evidence>
<comment type="pathway">
    <text evidence="2 9">Bacterial outer membrane biogenesis; LPS core biosynthesis.</text>
</comment>
<dbReference type="RefSeq" id="WP_205159188.1">
    <property type="nucleotide sequence ID" value="NZ_JAFEUM010000006.1"/>
</dbReference>
<dbReference type="PANTHER" id="PTHR42755">
    <property type="entry name" value="3-DEOXY-MANNO-OCTULOSONATE CYTIDYLYLTRANSFERASE"/>
    <property type="match status" value="1"/>
</dbReference>
<sequence>MLLRLFYSLVLFLVSPLLLATLYKPKKGKPTFGSRWKEHFGFVDPTGHDNPIWFHAVSVGEVIAATPIIKSMHASYPEQTIIITTTTATGAQQAEKLPGKILHRYMPIDFAWCVRRFIKTIQPKALFIMETELWPNTLHQAQRANIPITLINARLSERSCRRYLKVPPLCHLLMHPLDQILCQYTQDAERFIRLGVSKHKVTVTGSVKFDIHIDESIPIKAKQLRAELGANRPTWIAASTHSGEDELLYQAHKQILLTHPEALLIIVPRHPERFDEVYELGRSMALSVGRRTVLADNKQHQVYLGDTMGELLLLLASADVCFMGGSLIGDKVGGHNLLEPAALSLPIISGPSYFNFAQIADKLLANDALFIAQEPQAISHQVLEFLNNKSRADHAGRQAKTIVEDNRGAVSKTLSAVSQYFDQQGATG</sequence>
<dbReference type="GO" id="GO:0043842">
    <property type="term" value="F:Kdo transferase activity"/>
    <property type="evidence" value="ECO:0007669"/>
    <property type="project" value="UniProtKB-EC"/>
</dbReference>
<dbReference type="Gene3D" id="3.40.50.2000">
    <property type="entry name" value="Glycogen Phosphorylase B"/>
    <property type="match status" value="1"/>
</dbReference>
<dbReference type="NCBIfam" id="NF004388">
    <property type="entry name" value="PRK05749.1-4"/>
    <property type="match status" value="1"/>
</dbReference>
<evidence type="ECO:0000313" key="12">
    <source>
        <dbReference type="EMBL" id="MBM7037675.1"/>
    </source>
</evidence>
<keyword evidence="5" id="KW-0997">Cell inner membrane</keyword>
<evidence type="ECO:0000259" key="11">
    <source>
        <dbReference type="Pfam" id="PF04413"/>
    </source>
</evidence>
<dbReference type="EC" id="2.4.99.12" evidence="3 9"/>